<feature type="compositionally biased region" description="Polar residues" evidence="1">
    <location>
        <begin position="66"/>
        <end position="75"/>
    </location>
</feature>
<dbReference type="AlphaFoldDB" id="A0A915I4T8"/>
<evidence type="ECO:0000313" key="2">
    <source>
        <dbReference type="Proteomes" id="UP000887565"/>
    </source>
</evidence>
<dbReference type="WBParaSite" id="nRc.2.0.1.t09152-RA">
    <property type="protein sequence ID" value="nRc.2.0.1.t09152-RA"/>
    <property type="gene ID" value="nRc.2.0.1.g09152"/>
</dbReference>
<dbReference type="Proteomes" id="UP000887565">
    <property type="component" value="Unplaced"/>
</dbReference>
<evidence type="ECO:0000313" key="3">
    <source>
        <dbReference type="WBParaSite" id="nRc.2.0.1.t09152-RA"/>
    </source>
</evidence>
<feature type="region of interest" description="Disordered" evidence="1">
    <location>
        <begin position="60"/>
        <end position="81"/>
    </location>
</feature>
<keyword evidence="2" id="KW-1185">Reference proteome</keyword>
<proteinExistence type="predicted"/>
<name>A0A915I4T8_ROMCU</name>
<reference evidence="3" key="1">
    <citation type="submission" date="2022-11" db="UniProtKB">
        <authorList>
            <consortium name="WormBaseParasite"/>
        </authorList>
    </citation>
    <scope>IDENTIFICATION</scope>
</reference>
<sequence>MDNSLRFPIELAHNKLKQSSYTKTSNSFVPKSRTLSLVKVAMLDGKALIKLSRNSRTCRLIRRPTSEGNSISDKSLSPRGY</sequence>
<organism evidence="2 3">
    <name type="scientific">Romanomermis culicivorax</name>
    <name type="common">Nematode worm</name>
    <dbReference type="NCBI Taxonomy" id="13658"/>
    <lineage>
        <taxon>Eukaryota</taxon>
        <taxon>Metazoa</taxon>
        <taxon>Ecdysozoa</taxon>
        <taxon>Nematoda</taxon>
        <taxon>Enoplea</taxon>
        <taxon>Dorylaimia</taxon>
        <taxon>Mermithida</taxon>
        <taxon>Mermithoidea</taxon>
        <taxon>Mermithidae</taxon>
        <taxon>Romanomermis</taxon>
    </lineage>
</organism>
<evidence type="ECO:0000256" key="1">
    <source>
        <dbReference type="SAM" id="MobiDB-lite"/>
    </source>
</evidence>
<protein>
    <submittedName>
        <fullName evidence="3">Uncharacterized protein</fullName>
    </submittedName>
</protein>
<accession>A0A915I4T8</accession>